<dbReference type="Proteomes" id="UP000050525">
    <property type="component" value="Unassembled WGS sequence"/>
</dbReference>
<gene>
    <name evidence="1" type="ORF">Y1Q_0012619</name>
</gene>
<protein>
    <submittedName>
        <fullName evidence="1">Uncharacterized protein</fullName>
    </submittedName>
</protein>
<dbReference type="EMBL" id="AKHW03006358">
    <property type="protein sequence ID" value="KYO20753.1"/>
    <property type="molecule type" value="Genomic_DNA"/>
</dbReference>
<accession>A0A151M8A9</accession>
<reference evidence="1 2" key="1">
    <citation type="journal article" date="2012" name="Genome Biol.">
        <title>Sequencing three crocodilian genomes to illuminate the evolution of archosaurs and amniotes.</title>
        <authorList>
            <person name="St John J.A."/>
            <person name="Braun E.L."/>
            <person name="Isberg S.R."/>
            <person name="Miles L.G."/>
            <person name="Chong A.Y."/>
            <person name="Gongora J."/>
            <person name="Dalzell P."/>
            <person name="Moran C."/>
            <person name="Bed'hom B."/>
            <person name="Abzhanov A."/>
            <person name="Burgess S.C."/>
            <person name="Cooksey A.M."/>
            <person name="Castoe T.A."/>
            <person name="Crawford N.G."/>
            <person name="Densmore L.D."/>
            <person name="Drew J.C."/>
            <person name="Edwards S.V."/>
            <person name="Faircloth B.C."/>
            <person name="Fujita M.K."/>
            <person name="Greenwold M.J."/>
            <person name="Hoffmann F.G."/>
            <person name="Howard J.M."/>
            <person name="Iguchi T."/>
            <person name="Janes D.E."/>
            <person name="Khan S.Y."/>
            <person name="Kohno S."/>
            <person name="de Koning A.J."/>
            <person name="Lance S.L."/>
            <person name="McCarthy F.M."/>
            <person name="McCormack J.E."/>
            <person name="Merchant M.E."/>
            <person name="Peterson D.G."/>
            <person name="Pollock D.D."/>
            <person name="Pourmand N."/>
            <person name="Raney B.J."/>
            <person name="Roessler K.A."/>
            <person name="Sanford J.R."/>
            <person name="Sawyer R.H."/>
            <person name="Schmidt C.J."/>
            <person name="Triplett E.W."/>
            <person name="Tuberville T.D."/>
            <person name="Venegas-Anaya M."/>
            <person name="Howard J.T."/>
            <person name="Jarvis E.D."/>
            <person name="Guillette L.J.Jr."/>
            <person name="Glenn T.C."/>
            <person name="Green R.E."/>
            <person name="Ray D.A."/>
        </authorList>
    </citation>
    <scope>NUCLEOTIDE SEQUENCE [LARGE SCALE GENOMIC DNA]</scope>
    <source>
        <strain evidence="1">KSC_2009_1</strain>
    </source>
</reference>
<sequence length="207" mass="23690">MRFVADPTLVTSVCHLWMLLRFVADPTLVTSVCLSWTLLQQIKSASENAIESHKRSKPLKSLHFHPIISNCLVYPLNSDQCLIQEHFSSLHDCISSNFAALMQDFQSVLQAQFIETCNIPVRQDKIHLPRSRSVKSHVESDVQQLLHDKGKRRLFPTLSRHLSSGEGSKIGTYRESTYTKIGTIQRRLAWPLRKDDTQIREAFHVLA</sequence>
<evidence type="ECO:0000313" key="1">
    <source>
        <dbReference type="EMBL" id="KYO20753.1"/>
    </source>
</evidence>
<evidence type="ECO:0000313" key="2">
    <source>
        <dbReference type="Proteomes" id="UP000050525"/>
    </source>
</evidence>
<dbReference type="AlphaFoldDB" id="A0A151M8A9"/>
<proteinExistence type="predicted"/>
<name>A0A151M8A9_ALLMI</name>
<organism evidence="1 2">
    <name type="scientific">Alligator mississippiensis</name>
    <name type="common">American alligator</name>
    <dbReference type="NCBI Taxonomy" id="8496"/>
    <lineage>
        <taxon>Eukaryota</taxon>
        <taxon>Metazoa</taxon>
        <taxon>Chordata</taxon>
        <taxon>Craniata</taxon>
        <taxon>Vertebrata</taxon>
        <taxon>Euteleostomi</taxon>
        <taxon>Archelosauria</taxon>
        <taxon>Archosauria</taxon>
        <taxon>Crocodylia</taxon>
        <taxon>Alligatoridae</taxon>
        <taxon>Alligatorinae</taxon>
        <taxon>Alligator</taxon>
    </lineage>
</organism>
<keyword evidence="2" id="KW-1185">Reference proteome</keyword>
<comment type="caution">
    <text evidence="1">The sequence shown here is derived from an EMBL/GenBank/DDBJ whole genome shotgun (WGS) entry which is preliminary data.</text>
</comment>